<dbReference type="Pfam" id="PF00126">
    <property type="entry name" value="HTH_1"/>
    <property type="match status" value="1"/>
</dbReference>
<dbReference type="Gene3D" id="3.40.190.290">
    <property type="match status" value="1"/>
</dbReference>
<dbReference type="PANTHER" id="PTHR30419">
    <property type="entry name" value="HTH-TYPE TRANSCRIPTIONAL REGULATOR YBHD"/>
    <property type="match status" value="1"/>
</dbReference>
<dbReference type="Proteomes" id="UP001501706">
    <property type="component" value="Unassembled WGS sequence"/>
</dbReference>
<proteinExistence type="inferred from homology"/>
<dbReference type="InterPro" id="IPR000847">
    <property type="entry name" value="LysR_HTH_N"/>
</dbReference>
<comment type="caution">
    <text evidence="6">The sequence shown here is derived from an EMBL/GenBank/DDBJ whole genome shotgun (WGS) entry which is preliminary data.</text>
</comment>
<accession>A0ABN1BNL0</accession>
<keyword evidence="4" id="KW-0804">Transcription</keyword>
<dbReference type="PANTHER" id="PTHR30419:SF8">
    <property type="entry name" value="NITROGEN ASSIMILATION TRANSCRIPTIONAL ACTIVATOR-RELATED"/>
    <property type="match status" value="1"/>
</dbReference>
<evidence type="ECO:0000256" key="4">
    <source>
        <dbReference type="ARBA" id="ARBA00023163"/>
    </source>
</evidence>
<gene>
    <name evidence="6" type="ORF">GCM10009097_17980</name>
</gene>
<dbReference type="SUPFAM" id="SSF46785">
    <property type="entry name" value="Winged helix' DNA-binding domain"/>
    <property type="match status" value="1"/>
</dbReference>
<evidence type="ECO:0000256" key="1">
    <source>
        <dbReference type="ARBA" id="ARBA00009437"/>
    </source>
</evidence>
<dbReference type="InterPro" id="IPR005119">
    <property type="entry name" value="LysR_subst-bd"/>
</dbReference>
<keyword evidence="3" id="KW-0238">DNA-binding</keyword>
<evidence type="ECO:0000256" key="3">
    <source>
        <dbReference type="ARBA" id="ARBA00023125"/>
    </source>
</evidence>
<sequence length="309" mass="33768">MNFKLRQLEGFVAAAETGAFSKAADRLAMTQPAFSQLIRELEAMVGVRLFERTTRRMELTEGGRLLLAQVKRPLDDLQHAYANLRELAGGESGTVTFAVLPSSAFGLGTRAIAQLRERFPKVQVRQIEDQNDLLIDKVLQREVEFGLGMYSHEIPALRFDFMFTDELVAILPAGHARARARQIGWPELAAMPLVLLPAPSSVRRLVDAGLAQAGSHRAPAFEVVNMVTALSMVREGLGVTVLPRVGLEAMNLAGLVHRPIGPPRPQRQMGILRRVDRPLSAAAETLIGFLHGQAGEVARTAARGQRGMS</sequence>
<evidence type="ECO:0000259" key="5">
    <source>
        <dbReference type="PROSITE" id="PS50931"/>
    </source>
</evidence>
<keyword evidence="2" id="KW-0805">Transcription regulation</keyword>
<dbReference type="PRINTS" id="PR00039">
    <property type="entry name" value="HTHLYSR"/>
</dbReference>
<dbReference type="CDD" id="cd08440">
    <property type="entry name" value="PBP2_LTTR_like_4"/>
    <property type="match status" value="1"/>
</dbReference>
<comment type="similarity">
    <text evidence="1">Belongs to the LysR transcriptional regulatory family.</text>
</comment>
<dbReference type="RefSeq" id="WP_152792787.1">
    <property type="nucleotide sequence ID" value="NZ_BAAAEN010000005.1"/>
</dbReference>
<dbReference type="InterPro" id="IPR050950">
    <property type="entry name" value="HTH-type_LysR_regulators"/>
</dbReference>
<organism evidence="6 7">
    <name type="scientific">Pigmentiphaga daeguensis</name>
    <dbReference type="NCBI Taxonomy" id="414049"/>
    <lineage>
        <taxon>Bacteria</taxon>
        <taxon>Pseudomonadati</taxon>
        <taxon>Pseudomonadota</taxon>
        <taxon>Betaproteobacteria</taxon>
        <taxon>Burkholderiales</taxon>
        <taxon>Alcaligenaceae</taxon>
        <taxon>Pigmentiphaga</taxon>
    </lineage>
</organism>
<evidence type="ECO:0000256" key="2">
    <source>
        <dbReference type="ARBA" id="ARBA00023015"/>
    </source>
</evidence>
<protein>
    <submittedName>
        <fullName evidence="6">LysR family transcriptional regulator</fullName>
    </submittedName>
</protein>
<evidence type="ECO:0000313" key="6">
    <source>
        <dbReference type="EMBL" id="GAA0501656.1"/>
    </source>
</evidence>
<keyword evidence="7" id="KW-1185">Reference proteome</keyword>
<dbReference type="PROSITE" id="PS50931">
    <property type="entry name" value="HTH_LYSR"/>
    <property type="match status" value="1"/>
</dbReference>
<name>A0ABN1BNL0_9BURK</name>
<dbReference type="SUPFAM" id="SSF53850">
    <property type="entry name" value="Periplasmic binding protein-like II"/>
    <property type="match status" value="1"/>
</dbReference>
<dbReference type="EMBL" id="BAAAEN010000005">
    <property type="protein sequence ID" value="GAA0501656.1"/>
    <property type="molecule type" value="Genomic_DNA"/>
</dbReference>
<reference evidence="6 7" key="1">
    <citation type="journal article" date="2019" name="Int. J. Syst. Evol. Microbiol.">
        <title>The Global Catalogue of Microorganisms (GCM) 10K type strain sequencing project: providing services to taxonomists for standard genome sequencing and annotation.</title>
        <authorList>
            <consortium name="The Broad Institute Genomics Platform"/>
            <consortium name="The Broad Institute Genome Sequencing Center for Infectious Disease"/>
            <person name="Wu L."/>
            <person name="Ma J."/>
        </authorList>
    </citation>
    <scope>NUCLEOTIDE SEQUENCE [LARGE SCALE GENOMIC DNA]</scope>
    <source>
        <strain evidence="6 7">JCM 14330</strain>
    </source>
</reference>
<dbReference type="InterPro" id="IPR036388">
    <property type="entry name" value="WH-like_DNA-bd_sf"/>
</dbReference>
<dbReference type="Gene3D" id="1.10.10.10">
    <property type="entry name" value="Winged helix-like DNA-binding domain superfamily/Winged helix DNA-binding domain"/>
    <property type="match status" value="1"/>
</dbReference>
<dbReference type="InterPro" id="IPR036390">
    <property type="entry name" value="WH_DNA-bd_sf"/>
</dbReference>
<dbReference type="Pfam" id="PF03466">
    <property type="entry name" value="LysR_substrate"/>
    <property type="match status" value="1"/>
</dbReference>
<feature type="domain" description="HTH lysR-type" evidence="5">
    <location>
        <begin position="3"/>
        <end position="60"/>
    </location>
</feature>
<evidence type="ECO:0000313" key="7">
    <source>
        <dbReference type="Proteomes" id="UP001501706"/>
    </source>
</evidence>